<dbReference type="SUPFAM" id="SSF53756">
    <property type="entry name" value="UDP-Glycosyltransferase/glycogen phosphorylase"/>
    <property type="match status" value="1"/>
</dbReference>
<evidence type="ECO:0000259" key="10">
    <source>
        <dbReference type="Pfam" id="PF00534"/>
    </source>
</evidence>
<dbReference type="CDD" id="cd03791">
    <property type="entry name" value="GT5_Glycogen_synthase_DULL1-like"/>
    <property type="match status" value="1"/>
</dbReference>
<dbReference type="Pfam" id="PF08323">
    <property type="entry name" value="Glyco_transf_5"/>
    <property type="match status" value="1"/>
</dbReference>
<keyword evidence="6 8" id="KW-0750">Starch biosynthesis</keyword>
<evidence type="ECO:0000256" key="1">
    <source>
        <dbReference type="ARBA" id="ARBA00001478"/>
    </source>
</evidence>
<evidence type="ECO:0000313" key="12">
    <source>
        <dbReference type="EMBL" id="KAG0562920.1"/>
    </source>
</evidence>
<evidence type="ECO:0000313" key="13">
    <source>
        <dbReference type="Proteomes" id="UP000822688"/>
    </source>
</evidence>
<dbReference type="NCBIfam" id="NF001905">
    <property type="entry name" value="PRK00654.2-4"/>
    <property type="match status" value="1"/>
</dbReference>
<feature type="coiled-coil region" evidence="9">
    <location>
        <begin position="77"/>
        <end position="114"/>
    </location>
</feature>
<name>A0A8T0GV87_CERPU</name>
<evidence type="ECO:0000259" key="11">
    <source>
        <dbReference type="Pfam" id="PF08323"/>
    </source>
</evidence>
<reference evidence="12" key="1">
    <citation type="submission" date="2020-06" db="EMBL/GenBank/DDBJ databases">
        <title>WGS assembly of Ceratodon purpureus strain R40.</title>
        <authorList>
            <person name="Carey S.B."/>
            <person name="Jenkins J."/>
            <person name="Shu S."/>
            <person name="Lovell J.T."/>
            <person name="Sreedasyam A."/>
            <person name="Maumus F."/>
            <person name="Tiley G.P."/>
            <person name="Fernandez-Pozo N."/>
            <person name="Barry K."/>
            <person name="Chen C."/>
            <person name="Wang M."/>
            <person name="Lipzen A."/>
            <person name="Daum C."/>
            <person name="Saski C.A."/>
            <person name="Payton A.C."/>
            <person name="Mcbreen J.C."/>
            <person name="Conrad R.E."/>
            <person name="Kollar L.M."/>
            <person name="Olsson S."/>
            <person name="Huttunen S."/>
            <person name="Landis J.B."/>
            <person name="Wickett N.J."/>
            <person name="Johnson M.G."/>
            <person name="Rensing S.A."/>
            <person name="Grimwood J."/>
            <person name="Schmutz J."/>
            <person name="Mcdaniel S.F."/>
        </authorList>
    </citation>
    <scope>NUCLEOTIDE SEQUENCE</scope>
    <source>
        <strain evidence="12">R40</strain>
    </source>
</reference>
<evidence type="ECO:0000256" key="6">
    <source>
        <dbReference type="ARBA" id="ARBA00022922"/>
    </source>
</evidence>
<keyword evidence="9" id="KW-0175">Coiled coil</keyword>
<dbReference type="EC" id="2.4.1.-" evidence="8"/>
<proteinExistence type="inferred from homology"/>
<comment type="caution">
    <text evidence="12">The sequence shown here is derived from an EMBL/GenBank/DDBJ whole genome shotgun (WGS) entry which is preliminary data.</text>
</comment>
<keyword evidence="7" id="KW-0809">Transit peptide</keyword>
<keyword evidence="8" id="KW-0035">Amyloplast</keyword>
<dbReference type="PANTHER" id="PTHR46083">
    <property type="match status" value="1"/>
</dbReference>
<keyword evidence="4 8" id="KW-0328">Glycosyltransferase</keyword>
<dbReference type="GO" id="GO:0009507">
    <property type="term" value="C:chloroplast"/>
    <property type="evidence" value="ECO:0007669"/>
    <property type="project" value="UniProtKB-SubCell"/>
</dbReference>
<comment type="catalytic activity">
    <reaction evidence="1">
        <text>[(1-&gt;4)-alpha-D-glucosyl](n) + ADP-alpha-D-glucose = [(1-&gt;4)-alpha-D-glucosyl](n+1) + ADP + H(+)</text>
        <dbReference type="Rhea" id="RHEA:18189"/>
        <dbReference type="Rhea" id="RHEA-COMP:9584"/>
        <dbReference type="Rhea" id="RHEA-COMP:9587"/>
        <dbReference type="ChEBI" id="CHEBI:15378"/>
        <dbReference type="ChEBI" id="CHEBI:15444"/>
        <dbReference type="ChEBI" id="CHEBI:57498"/>
        <dbReference type="ChEBI" id="CHEBI:456216"/>
        <dbReference type="EC" id="2.4.1.21"/>
    </reaction>
</comment>
<dbReference type="NCBIfam" id="TIGR02095">
    <property type="entry name" value="glgA"/>
    <property type="match status" value="1"/>
</dbReference>
<evidence type="ECO:0000256" key="5">
    <source>
        <dbReference type="ARBA" id="ARBA00022679"/>
    </source>
</evidence>
<evidence type="ECO:0000256" key="4">
    <source>
        <dbReference type="ARBA" id="ARBA00022676"/>
    </source>
</evidence>
<dbReference type="HAMAP" id="MF_00484">
    <property type="entry name" value="Glycogen_synth"/>
    <property type="match status" value="1"/>
</dbReference>
<feature type="domain" description="Glycosyl transferase family 1" evidence="10">
    <location>
        <begin position="602"/>
        <end position="761"/>
    </location>
</feature>
<organism evidence="12 13">
    <name type="scientific">Ceratodon purpureus</name>
    <name type="common">Fire moss</name>
    <name type="synonym">Dicranum purpureum</name>
    <dbReference type="NCBI Taxonomy" id="3225"/>
    <lineage>
        <taxon>Eukaryota</taxon>
        <taxon>Viridiplantae</taxon>
        <taxon>Streptophyta</taxon>
        <taxon>Embryophyta</taxon>
        <taxon>Bryophyta</taxon>
        <taxon>Bryophytina</taxon>
        <taxon>Bryopsida</taxon>
        <taxon>Dicranidae</taxon>
        <taxon>Pseudoditrichales</taxon>
        <taxon>Ditrichaceae</taxon>
        <taxon>Ceratodon</taxon>
    </lineage>
</organism>
<gene>
    <name evidence="12" type="ORF">KC19_9G183000</name>
</gene>
<evidence type="ECO:0000256" key="3">
    <source>
        <dbReference type="ARBA" id="ARBA00010281"/>
    </source>
</evidence>
<dbReference type="GO" id="GO:0009011">
    <property type="term" value="F:alpha-1,4-glucan glucosyltransferase (ADP-glucose donor) activity"/>
    <property type="evidence" value="ECO:0007669"/>
    <property type="project" value="UniProtKB-EC"/>
</dbReference>
<keyword evidence="8" id="KW-0150">Chloroplast</keyword>
<dbReference type="EMBL" id="CM026430">
    <property type="protein sequence ID" value="KAG0562920.1"/>
    <property type="molecule type" value="Genomic_DNA"/>
</dbReference>
<comment type="pathway">
    <text evidence="2 8">Glycan biosynthesis; starch biosynthesis.</text>
</comment>
<dbReference type="GO" id="GO:0004373">
    <property type="term" value="F:alpha-1,4-glucan glucosyltransferase (UDP-glucose donor) activity"/>
    <property type="evidence" value="ECO:0007669"/>
    <property type="project" value="InterPro"/>
</dbReference>
<protein>
    <recommendedName>
        <fullName evidence="8">Starch synthase, chloroplastic/amyloplastic</fullName>
        <ecNumber evidence="8">2.4.1.-</ecNumber>
    </recommendedName>
</protein>
<dbReference type="InterPro" id="IPR013534">
    <property type="entry name" value="Starch_synth_cat_dom"/>
</dbReference>
<dbReference type="GO" id="GO:0019252">
    <property type="term" value="P:starch biosynthetic process"/>
    <property type="evidence" value="ECO:0007669"/>
    <property type="project" value="UniProtKB-UniRule"/>
</dbReference>
<keyword evidence="5" id="KW-0808">Transferase</keyword>
<keyword evidence="13" id="KW-1185">Reference proteome</keyword>
<evidence type="ECO:0000256" key="9">
    <source>
        <dbReference type="SAM" id="Coils"/>
    </source>
</evidence>
<keyword evidence="8" id="KW-0934">Plastid</keyword>
<feature type="coiled-coil region" evidence="9">
    <location>
        <begin position="171"/>
        <end position="198"/>
    </location>
</feature>
<dbReference type="InterPro" id="IPR011835">
    <property type="entry name" value="GS/SS"/>
</dbReference>
<dbReference type="GO" id="GO:0009501">
    <property type="term" value="C:amyloplast"/>
    <property type="evidence" value="ECO:0007669"/>
    <property type="project" value="UniProtKB-SubCell"/>
</dbReference>
<dbReference type="PANTHER" id="PTHR46083:SF2">
    <property type="entry name" value="STARCH SYNTHASE 4, CHLOROPLASTIC_AMYLOPLASTIC-RELATED"/>
    <property type="match status" value="1"/>
</dbReference>
<comment type="subcellular location">
    <subcellularLocation>
        <location evidence="8">Plastid</location>
        <location evidence="8">Chloroplast</location>
    </subcellularLocation>
    <subcellularLocation>
        <location evidence="8">Plastid</location>
        <location evidence="8">Amyloplast</location>
    </subcellularLocation>
</comment>
<accession>A0A8T0GV87</accession>
<comment type="similarity">
    <text evidence="3 8">Belongs to the glycosyltransferase 1 family. Bacterial/plant glycogen synthase subfamily.</text>
</comment>
<dbReference type="Proteomes" id="UP000822688">
    <property type="component" value="Chromosome 9"/>
</dbReference>
<dbReference type="InterPro" id="IPR001296">
    <property type="entry name" value="Glyco_trans_1"/>
</dbReference>
<evidence type="ECO:0000256" key="2">
    <source>
        <dbReference type="ARBA" id="ARBA00004727"/>
    </source>
</evidence>
<feature type="domain" description="Starch synthase catalytic" evidence="11">
    <location>
        <begin position="308"/>
        <end position="548"/>
    </location>
</feature>
<sequence>MKQRLAQTEADSKALPELKEQNKALHESLNSLQHSGGKGALEAKYQSSLDEVNSLRVHLADAQAEIAKFFRGPERESAGLQEYIAGLENKIADMERQLAEANANSAEIESLKVEGMTLHEEAAALRMKLAGRSDNTSHSSAGGDTKDQSLQHQVETLQSLLSQAMAERDALLKVRRENVQLREQVELLEERIRVSDAEIQAQLQIYTAEVEAFQASLGDLKSGNEINVAHVPVGEMPWEFWSGLQLRISALMMSDMLTQEDGKELQLMAWRREKRLRDVYINQADMRDEDLAVEFKNLIQPTKRPGLHIIHISAEMAPVAKVGGLGDVLTGLSRSFQKKGHLVEAILPKYDCMDYSRIANLKELDMELHSSFDGKIYENKVWTGIVEGLPVYFIEPLHPEKFFWRGQFYSTEPDDFRRFTYFCRAALEFLLQSGKRPDIIHSHDWQTAVVAPLYWDIYVPLGLDSARLAFTCHNFQYQGVQDPAAITACGLSARDLMRPDRMQDNSAHNRINLLKGGIVFSNVVTTVSPTYAQEVLLPEGGKGLQGTLGVHSKKFFGILNGIDEEVWDPATDVLIDHQYSADNIDGKFINKQKLRERLGMASQGDDEKRPLVACVTRLVPQKGVHLIRHSIYRTLEKGGQFILLGSSPFPDIQREFEDIARQFENHPQIRLVLKYDEALSHAIYAAADIFVIPSIFEPCGLTQMISMRYGTIPVVRRTGGLADSVFDVDDQRHPEEQKNGFVFDDANEGSLSWGLDRALDYYTQRPEWWQDLVKRAMQMDLSWDASADQYLDLYEQVLSKVKV</sequence>
<evidence type="ECO:0000256" key="7">
    <source>
        <dbReference type="ARBA" id="ARBA00022946"/>
    </source>
</evidence>
<evidence type="ECO:0000256" key="8">
    <source>
        <dbReference type="RuleBase" id="RU361232"/>
    </source>
</evidence>
<dbReference type="Pfam" id="PF00534">
    <property type="entry name" value="Glycos_transf_1"/>
    <property type="match status" value="1"/>
</dbReference>
<dbReference type="Gene3D" id="3.40.50.2000">
    <property type="entry name" value="Glycogen Phosphorylase B"/>
    <property type="match status" value="2"/>
</dbReference>
<dbReference type="FunFam" id="3.40.50.2000:FF:000260">
    <property type="entry name" value="Starch synthase, chloroplastic/amyloplastic"/>
    <property type="match status" value="1"/>
</dbReference>
<dbReference type="AlphaFoldDB" id="A0A8T0GV87"/>